<protein>
    <submittedName>
        <fullName evidence="4">DUF305 domain-containing protein</fullName>
    </submittedName>
</protein>
<dbReference type="PROSITE" id="PS51257">
    <property type="entry name" value="PROKAR_LIPOPROTEIN"/>
    <property type="match status" value="1"/>
</dbReference>
<dbReference type="Pfam" id="PF03713">
    <property type="entry name" value="DUF305"/>
    <property type="match status" value="1"/>
</dbReference>
<organism evidence="4">
    <name type="scientific">Leptolyngbya sp. NK1-12</name>
    <dbReference type="NCBI Taxonomy" id="2547451"/>
    <lineage>
        <taxon>Bacteria</taxon>
        <taxon>Bacillati</taxon>
        <taxon>Cyanobacteriota</taxon>
        <taxon>Cyanophyceae</taxon>
        <taxon>Leptolyngbyales</taxon>
        <taxon>Leptolyngbyaceae</taxon>
        <taxon>Leptolyngbya group</taxon>
        <taxon>Leptolyngbya</taxon>
    </lineage>
</organism>
<dbReference type="AlphaFoldDB" id="A0AA96WJM9"/>
<feature type="region of interest" description="Disordered" evidence="1">
    <location>
        <begin position="36"/>
        <end position="63"/>
    </location>
</feature>
<dbReference type="PANTHER" id="PTHR36933">
    <property type="entry name" value="SLL0788 PROTEIN"/>
    <property type="match status" value="1"/>
</dbReference>
<feature type="signal peptide" evidence="2">
    <location>
        <begin position="1"/>
        <end position="29"/>
    </location>
</feature>
<feature type="domain" description="DUF305" evidence="3">
    <location>
        <begin position="77"/>
        <end position="226"/>
    </location>
</feature>
<dbReference type="InterPro" id="IPR012347">
    <property type="entry name" value="Ferritin-like"/>
</dbReference>
<accession>A0AA96WJM9</accession>
<dbReference type="EMBL" id="CP053587">
    <property type="protein sequence ID" value="WNZ27157.1"/>
    <property type="molecule type" value="Genomic_DNA"/>
</dbReference>
<evidence type="ECO:0000259" key="3">
    <source>
        <dbReference type="Pfam" id="PF03713"/>
    </source>
</evidence>
<sequence>MMMRLKQTPMWIAASAAMLLSFGFVACNAAETANETANETAARESNSSQTAQHSMPGMDHGSMNMSMDLGPKDETFDLRFIDAMIPHHEGAVNMAQEALQKSKRPEIQQLAKTIIAAQDQEINQMRQWRKAWYPTMDDTPMMYDPGMGHMMPMSDEMRTSMMMAGDLGTADEQFDLRFIDAMIPHHQGAIDMANQAVEKSERPEIQKLAQDIISSQQSEIDQMQQWKQQWYGQ</sequence>
<feature type="compositionally biased region" description="Polar residues" evidence="1">
    <location>
        <begin position="43"/>
        <end position="53"/>
    </location>
</feature>
<name>A0AA96WJM9_9CYAN</name>
<dbReference type="PANTHER" id="PTHR36933:SF1">
    <property type="entry name" value="SLL0788 PROTEIN"/>
    <property type="match status" value="1"/>
</dbReference>
<evidence type="ECO:0000256" key="2">
    <source>
        <dbReference type="SAM" id="SignalP"/>
    </source>
</evidence>
<dbReference type="InterPro" id="IPR005183">
    <property type="entry name" value="DUF305_CopM-like"/>
</dbReference>
<dbReference type="Gene3D" id="1.20.1260.10">
    <property type="match status" value="1"/>
</dbReference>
<evidence type="ECO:0000313" key="4">
    <source>
        <dbReference type="EMBL" id="WNZ27157.1"/>
    </source>
</evidence>
<reference evidence="4" key="1">
    <citation type="submission" date="2020-05" db="EMBL/GenBank/DDBJ databases">
        <authorList>
            <person name="Zhu T."/>
            <person name="Keshari N."/>
            <person name="Lu X."/>
        </authorList>
    </citation>
    <scope>NUCLEOTIDE SEQUENCE</scope>
    <source>
        <strain evidence="4">NK1-12</strain>
    </source>
</reference>
<keyword evidence="2" id="KW-0732">Signal</keyword>
<feature type="chain" id="PRO_5041718189" evidence="2">
    <location>
        <begin position="30"/>
        <end position="233"/>
    </location>
</feature>
<proteinExistence type="predicted"/>
<gene>
    <name evidence="4" type="ORF">HJG54_30060</name>
</gene>
<evidence type="ECO:0000256" key="1">
    <source>
        <dbReference type="SAM" id="MobiDB-lite"/>
    </source>
</evidence>